<feature type="transmembrane region" description="Helical" evidence="1">
    <location>
        <begin position="33"/>
        <end position="51"/>
    </location>
</feature>
<dbReference type="AlphaFoldDB" id="A0A1I0H5N9"/>
<dbReference type="EMBL" id="FOHU01000034">
    <property type="protein sequence ID" value="SET79045.1"/>
    <property type="molecule type" value="Genomic_DNA"/>
</dbReference>
<evidence type="ECO:0000313" key="3">
    <source>
        <dbReference type="Proteomes" id="UP000199568"/>
    </source>
</evidence>
<feature type="transmembrane region" description="Helical" evidence="1">
    <location>
        <begin position="6"/>
        <end position="21"/>
    </location>
</feature>
<sequence length="187" mass="21838">MFLSSMLIGVIFVIGGLLLLSRKKFMVSRLWSTFFFLLIWGSFIKTIGLSSFLTSDYIMLIIVIILSLAFGVMMSRDKYFFYNVNNEMLISTLIRILEERNIVYRRVQDAFVLKDNGNKTITYKQSLNTVEINLKDIKQLPFHQEIKEDLRAKIKEINTKLFPSMGVFSMIVGIVIIMMVLYFNNRM</sequence>
<accession>A0A1I0H5N9</accession>
<evidence type="ECO:0000256" key="1">
    <source>
        <dbReference type="SAM" id="Phobius"/>
    </source>
</evidence>
<gene>
    <name evidence="2" type="ORF">SAMN05660297_03511</name>
</gene>
<keyword evidence="1" id="KW-1133">Transmembrane helix</keyword>
<dbReference type="RefSeq" id="WP_090446897.1">
    <property type="nucleotide sequence ID" value="NZ_FOHU01000034.1"/>
</dbReference>
<evidence type="ECO:0000313" key="2">
    <source>
        <dbReference type="EMBL" id="SET79045.1"/>
    </source>
</evidence>
<protein>
    <submittedName>
        <fullName evidence="2">Uncharacterized protein</fullName>
    </submittedName>
</protein>
<dbReference type="STRING" id="426128.SAMN05660297_03511"/>
<dbReference type="Proteomes" id="UP000199568">
    <property type="component" value="Unassembled WGS sequence"/>
</dbReference>
<reference evidence="2 3" key="1">
    <citation type="submission" date="2016-10" db="EMBL/GenBank/DDBJ databases">
        <authorList>
            <person name="de Groot N.N."/>
        </authorList>
    </citation>
    <scope>NUCLEOTIDE SEQUENCE [LARGE SCALE GENOMIC DNA]</scope>
    <source>
        <strain evidence="2 3">DSM 18979</strain>
    </source>
</reference>
<dbReference type="OrthoDB" id="1954581at2"/>
<keyword evidence="3" id="KW-1185">Reference proteome</keyword>
<organism evidence="2 3">
    <name type="scientific">Natronincola peptidivorans</name>
    <dbReference type="NCBI Taxonomy" id="426128"/>
    <lineage>
        <taxon>Bacteria</taxon>
        <taxon>Bacillati</taxon>
        <taxon>Bacillota</taxon>
        <taxon>Clostridia</taxon>
        <taxon>Peptostreptococcales</taxon>
        <taxon>Natronincolaceae</taxon>
        <taxon>Natronincola</taxon>
    </lineage>
</organism>
<feature type="transmembrane region" description="Helical" evidence="1">
    <location>
        <begin position="161"/>
        <end position="183"/>
    </location>
</feature>
<proteinExistence type="predicted"/>
<keyword evidence="1" id="KW-0472">Membrane</keyword>
<name>A0A1I0H5N9_9FIRM</name>
<feature type="transmembrane region" description="Helical" evidence="1">
    <location>
        <begin position="57"/>
        <end position="74"/>
    </location>
</feature>
<keyword evidence="1" id="KW-0812">Transmembrane</keyword>